<dbReference type="NCBIfam" id="NF001236">
    <property type="entry name" value="PRK00203.1"/>
    <property type="match status" value="1"/>
</dbReference>
<dbReference type="EMBL" id="FNBD01000003">
    <property type="protein sequence ID" value="SDE72548.1"/>
    <property type="molecule type" value="Genomic_DNA"/>
</dbReference>
<keyword evidence="8" id="KW-0255">Endonuclease</keyword>
<keyword evidence="7" id="KW-0479">Metal-binding</keyword>
<evidence type="ECO:0000313" key="12">
    <source>
        <dbReference type="Proteomes" id="UP000182114"/>
    </source>
</evidence>
<organism evidence="11 12">
    <name type="scientific">Cellulophaga baltica</name>
    <dbReference type="NCBI Taxonomy" id="76594"/>
    <lineage>
        <taxon>Bacteria</taxon>
        <taxon>Pseudomonadati</taxon>
        <taxon>Bacteroidota</taxon>
        <taxon>Flavobacteriia</taxon>
        <taxon>Flavobacteriales</taxon>
        <taxon>Flavobacteriaceae</taxon>
        <taxon>Cellulophaga</taxon>
    </lineage>
</organism>
<dbReference type="GO" id="GO:0046872">
    <property type="term" value="F:metal ion binding"/>
    <property type="evidence" value="ECO:0007669"/>
    <property type="project" value="UniProtKB-KW"/>
</dbReference>
<name>A0A1G7F9B7_9FLAO</name>
<dbReference type="AlphaFoldDB" id="A0A1G7F9B7"/>
<evidence type="ECO:0000256" key="9">
    <source>
        <dbReference type="ARBA" id="ARBA00022801"/>
    </source>
</evidence>
<dbReference type="SUPFAM" id="SSF53098">
    <property type="entry name" value="Ribonuclease H-like"/>
    <property type="match status" value="1"/>
</dbReference>
<dbReference type="EC" id="3.1.26.4" evidence="5"/>
<dbReference type="InterPro" id="IPR036397">
    <property type="entry name" value="RNaseH_sf"/>
</dbReference>
<keyword evidence="9" id="KW-0378">Hydrolase</keyword>
<dbReference type="PANTHER" id="PTHR10642">
    <property type="entry name" value="RIBONUCLEASE H1"/>
    <property type="match status" value="1"/>
</dbReference>
<dbReference type="PROSITE" id="PS50879">
    <property type="entry name" value="RNASE_H_1"/>
    <property type="match status" value="1"/>
</dbReference>
<dbReference type="GO" id="GO:0043137">
    <property type="term" value="P:DNA replication, removal of RNA primer"/>
    <property type="evidence" value="ECO:0007669"/>
    <property type="project" value="TreeGrafter"/>
</dbReference>
<dbReference type="InterPro" id="IPR002156">
    <property type="entry name" value="RNaseH_domain"/>
</dbReference>
<dbReference type="InterPro" id="IPR022892">
    <property type="entry name" value="RNaseHI"/>
</dbReference>
<dbReference type="RefSeq" id="WP_025616436.1">
    <property type="nucleotide sequence ID" value="NZ_CANLMK010000005.1"/>
</dbReference>
<reference evidence="12" key="1">
    <citation type="submission" date="2016-10" db="EMBL/GenBank/DDBJ databases">
        <authorList>
            <person name="Varghese N."/>
            <person name="Submissions S."/>
        </authorList>
    </citation>
    <scope>NUCLEOTIDE SEQUENCE [LARGE SCALE GENOMIC DNA]</scope>
    <source>
        <strain evidence="12">DSM 24729</strain>
    </source>
</reference>
<dbReference type="PANTHER" id="PTHR10642:SF26">
    <property type="entry name" value="RIBONUCLEASE H1"/>
    <property type="match status" value="1"/>
</dbReference>
<evidence type="ECO:0000256" key="3">
    <source>
        <dbReference type="ARBA" id="ARBA00005300"/>
    </source>
</evidence>
<dbReference type="GO" id="GO:0003676">
    <property type="term" value="F:nucleic acid binding"/>
    <property type="evidence" value="ECO:0007669"/>
    <property type="project" value="InterPro"/>
</dbReference>
<evidence type="ECO:0000313" key="11">
    <source>
        <dbReference type="EMBL" id="SDE72548.1"/>
    </source>
</evidence>
<comment type="similarity">
    <text evidence="3">Belongs to the RNase H family.</text>
</comment>
<dbReference type="InterPro" id="IPR050092">
    <property type="entry name" value="RNase_H"/>
</dbReference>
<dbReference type="Pfam" id="PF00075">
    <property type="entry name" value="RNase_H"/>
    <property type="match status" value="1"/>
</dbReference>
<dbReference type="Gene3D" id="3.30.420.10">
    <property type="entry name" value="Ribonuclease H-like superfamily/Ribonuclease H"/>
    <property type="match status" value="1"/>
</dbReference>
<protein>
    <recommendedName>
        <fullName evidence="5">ribonuclease H</fullName>
        <ecNumber evidence="5">3.1.26.4</ecNumber>
    </recommendedName>
</protein>
<accession>A0A1G7F9B7</accession>
<gene>
    <name evidence="11" type="ORF">SAMN04487992_103118</name>
</gene>
<dbReference type="GO" id="GO:0004523">
    <property type="term" value="F:RNA-DNA hybrid ribonuclease activity"/>
    <property type="evidence" value="ECO:0007669"/>
    <property type="project" value="UniProtKB-EC"/>
</dbReference>
<sequence length="155" mass="18012">MDNIQVHIYTDGAARGNPGPGGYGIVMEWVGKPYKKEFSEGFKHTTNNRMELLAVIEALKKLKNEGTYVKVFTDSKYVVDTVEKKWYVKWEKTNFKGKKNPDLWKLFLVEYRKQHVSFQWIKGHNNHRQNERCDALAVAASKERNLKEDSGFNPS</sequence>
<evidence type="ECO:0000256" key="4">
    <source>
        <dbReference type="ARBA" id="ARBA00011245"/>
    </source>
</evidence>
<proteinExistence type="inferred from homology"/>
<evidence type="ECO:0000256" key="10">
    <source>
        <dbReference type="ARBA" id="ARBA00022842"/>
    </source>
</evidence>
<evidence type="ECO:0000256" key="1">
    <source>
        <dbReference type="ARBA" id="ARBA00000077"/>
    </source>
</evidence>
<evidence type="ECO:0000256" key="5">
    <source>
        <dbReference type="ARBA" id="ARBA00012180"/>
    </source>
</evidence>
<keyword evidence="6" id="KW-0540">Nuclease</keyword>
<evidence type="ECO:0000256" key="2">
    <source>
        <dbReference type="ARBA" id="ARBA00001946"/>
    </source>
</evidence>
<dbReference type="eggNOG" id="COG0328">
    <property type="taxonomic scope" value="Bacteria"/>
</dbReference>
<evidence type="ECO:0000256" key="7">
    <source>
        <dbReference type="ARBA" id="ARBA00022723"/>
    </source>
</evidence>
<dbReference type="Proteomes" id="UP000182114">
    <property type="component" value="Unassembled WGS sequence"/>
</dbReference>
<keyword evidence="12" id="KW-1185">Reference proteome</keyword>
<dbReference type="InterPro" id="IPR012337">
    <property type="entry name" value="RNaseH-like_sf"/>
</dbReference>
<evidence type="ECO:0000256" key="8">
    <source>
        <dbReference type="ARBA" id="ARBA00022759"/>
    </source>
</evidence>
<evidence type="ECO:0000256" key="6">
    <source>
        <dbReference type="ARBA" id="ARBA00022722"/>
    </source>
</evidence>
<comment type="subunit">
    <text evidence="4">Monomer.</text>
</comment>
<comment type="cofactor">
    <cofactor evidence="2">
        <name>Mg(2+)</name>
        <dbReference type="ChEBI" id="CHEBI:18420"/>
    </cofactor>
</comment>
<dbReference type="CDD" id="cd09278">
    <property type="entry name" value="RNase_HI_prokaryote_like"/>
    <property type="match status" value="1"/>
</dbReference>
<keyword evidence="10" id="KW-0460">Magnesium</keyword>
<comment type="catalytic activity">
    <reaction evidence="1">
        <text>Endonucleolytic cleavage to 5'-phosphomonoester.</text>
        <dbReference type="EC" id="3.1.26.4"/>
    </reaction>
</comment>